<dbReference type="GO" id="GO:0005506">
    <property type="term" value="F:iron ion binding"/>
    <property type="evidence" value="ECO:0007669"/>
    <property type="project" value="InterPro"/>
</dbReference>
<dbReference type="Gene3D" id="3.10.20.30">
    <property type="match status" value="1"/>
</dbReference>
<keyword evidence="8" id="KW-1185">Reference proteome</keyword>
<comment type="caution">
    <text evidence="7">The sequence shown here is derived from an EMBL/GenBank/DDBJ whole genome shotgun (WGS) entry which is preliminary data.</text>
</comment>
<dbReference type="InterPro" id="IPR001041">
    <property type="entry name" value="2Fe-2S_ferredoxin-type"/>
</dbReference>
<dbReference type="RefSeq" id="WP_126579278.1">
    <property type="nucleotide sequence ID" value="NZ_BIFR01000001.1"/>
</dbReference>
<evidence type="ECO:0000256" key="5">
    <source>
        <dbReference type="ARBA" id="ARBA00023004"/>
    </source>
</evidence>
<dbReference type="SUPFAM" id="SSF56003">
    <property type="entry name" value="Molybdenum cofactor-binding domain"/>
    <property type="match status" value="1"/>
</dbReference>
<dbReference type="SUPFAM" id="SSF54292">
    <property type="entry name" value="2Fe-2S ferredoxin-like"/>
    <property type="match status" value="1"/>
</dbReference>
<dbReference type="Gene3D" id="1.10.150.120">
    <property type="entry name" value="[2Fe-2S]-binding domain"/>
    <property type="match status" value="1"/>
</dbReference>
<dbReference type="InterPro" id="IPR000674">
    <property type="entry name" value="Ald_Oxase/Xan_DH_a/b"/>
</dbReference>
<dbReference type="InterPro" id="IPR037165">
    <property type="entry name" value="AldOxase/xan_DH_Mopterin-bd_sf"/>
</dbReference>
<dbReference type="PIRSF" id="PIRSF000127">
    <property type="entry name" value="Xanthine_DH"/>
    <property type="match status" value="1"/>
</dbReference>
<dbReference type="Proteomes" id="UP000287352">
    <property type="component" value="Unassembled WGS sequence"/>
</dbReference>
<dbReference type="Gene3D" id="3.90.1170.50">
    <property type="entry name" value="Aldehyde oxidase/xanthine dehydrogenase, a/b hammerhead"/>
    <property type="match status" value="1"/>
</dbReference>
<dbReference type="PROSITE" id="PS51085">
    <property type="entry name" value="2FE2S_FER_2"/>
    <property type="match status" value="1"/>
</dbReference>
<dbReference type="PANTHER" id="PTHR11908">
    <property type="entry name" value="XANTHINE DEHYDROGENASE"/>
    <property type="match status" value="1"/>
</dbReference>
<comment type="similarity">
    <text evidence="1">Belongs to the xanthine dehydrogenase family.</text>
</comment>
<keyword evidence="5" id="KW-0408">Iron</keyword>
<keyword evidence="3" id="KW-0479">Metal-binding</keyword>
<dbReference type="GO" id="GO:0016491">
    <property type="term" value="F:oxidoreductase activity"/>
    <property type="evidence" value="ECO:0007669"/>
    <property type="project" value="UniProtKB-KW"/>
</dbReference>
<dbReference type="Pfam" id="PF01799">
    <property type="entry name" value="Fer2_2"/>
    <property type="match status" value="1"/>
</dbReference>
<keyword evidence="2" id="KW-0500">Molybdenum</keyword>
<dbReference type="SUPFAM" id="SSF47741">
    <property type="entry name" value="CO dehydrogenase ISP C-domain like"/>
    <property type="match status" value="1"/>
</dbReference>
<dbReference type="InterPro" id="IPR012675">
    <property type="entry name" value="Beta-grasp_dom_sf"/>
</dbReference>
<dbReference type="PANTHER" id="PTHR11908:SF132">
    <property type="entry name" value="ALDEHYDE OXIDASE 1-RELATED"/>
    <property type="match status" value="1"/>
</dbReference>
<dbReference type="InterPro" id="IPR008274">
    <property type="entry name" value="AldOxase/xan_DH_MoCoBD1"/>
</dbReference>
<evidence type="ECO:0000256" key="3">
    <source>
        <dbReference type="ARBA" id="ARBA00022723"/>
    </source>
</evidence>
<dbReference type="Pfam" id="PF01315">
    <property type="entry name" value="Ald_Xan_dh_C"/>
    <property type="match status" value="1"/>
</dbReference>
<dbReference type="EMBL" id="BIFR01000001">
    <property type="protein sequence ID" value="GCE11586.1"/>
    <property type="molecule type" value="Genomic_DNA"/>
</dbReference>
<dbReference type="PROSITE" id="PS00197">
    <property type="entry name" value="2FE2S_FER_1"/>
    <property type="match status" value="1"/>
</dbReference>
<dbReference type="SUPFAM" id="SSF54665">
    <property type="entry name" value="CO dehydrogenase molybdoprotein N-domain-like"/>
    <property type="match status" value="1"/>
</dbReference>
<dbReference type="InterPro" id="IPR006058">
    <property type="entry name" value="2Fe2S_fd_BS"/>
</dbReference>
<dbReference type="InterPro" id="IPR016208">
    <property type="entry name" value="Ald_Oxase/xanthine_DH-like"/>
</dbReference>
<reference evidence="8" key="1">
    <citation type="submission" date="2018-12" db="EMBL/GenBank/DDBJ databases">
        <title>Tengunoibacter tsumagoiensis gen. nov., sp. nov., Dictyobacter kobayashii sp. nov., D. alpinus sp. nov., and D. joshuensis sp. nov. and description of Dictyobacteraceae fam. nov. within the order Ktedonobacterales isolated from Tengu-no-mugimeshi.</title>
        <authorList>
            <person name="Wang C.M."/>
            <person name="Zheng Y."/>
            <person name="Sakai Y."/>
            <person name="Toyoda A."/>
            <person name="Minakuchi Y."/>
            <person name="Abe K."/>
            <person name="Yokota A."/>
            <person name="Yabe S."/>
        </authorList>
    </citation>
    <scope>NUCLEOTIDE SEQUENCE [LARGE SCALE GENOMIC DNA]</scope>
    <source>
        <strain evidence="8">Uno3</strain>
    </source>
</reference>
<dbReference type="InterPro" id="IPR036856">
    <property type="entry name" value="Ald_Oxase/Xan_DH_a/b_sf"/>
</dbReference>
<feature type="domain" description="2Fe-2S ferredoxin-type" evidence="6">
    <location>
        <begin position="1"/>
        <end position="76"/>
    </location>
</feature>
<dbReference type="InterPro" id="IPR046867">
    <property type="entry name" value="AldOxase/xan_DH_MoCoBD2"/>
</dbReference>
<dbReference type="CDD" id="cd00207">
    <property type="entry name" value="fer2"/>
    <property type="match status" value="1"/>
</dbReference>
<organism evidence="7 8">
    <name type="scientific">Tengunoibacter tsumagoiensis</name>
    <dbReference type="NCBI Taxonomy" id="2014871"/>
    <lineage>
        <taxon>Bacteria</taxon>
        <taxon>Bacillati</taxon>
        <taxon>Chloroflexota</taxon>
        <taxon>Ktedonobacteria</taxon>
        <taxon>Ktedonobacterales</taxon>
        <taxon>Dictyobacteraceae</taxon>
        <taxon>Tengunoibacter</taxon>
    </lineage>
</organism>
<sequence>MELELSIDGVIESQDVAPNESLLTLLRREGHHSVKQGCETGECGACTVLIDGVPRVSCVMLAAQAGGCSITTVEKLGSTKKLHPLQEAFIEVGAASCGFCSSGMLLSAYALLQQNASPTEDEVRAALSGNLCRCSGYEKPVQAVLRAATVLRGEKTPFIDYAITSVAEENTSVTGHLTALVGANGKLRSAPSPNGTNRPSGPIQMSMSKHLGAQVVGRPLPLLNAPKMVTGRASFAADYEPRGTLYARVLTSPYAHAIIRTIDASVARALPGVHAVLTYKDVPRHPFATAEGLTSEPVVQDHYSLDYIVRYVGDRVAVVAADTPEIAEQALDLIQVEYDIQSGIFDPRQALESSTIRIHPESDSRHIYDASRNIAMRVRADYGDVEQGFAGADVIVEGEYLLPPTQPVSLEPHSVLTYFDEDDTLVVRTSTQVPHYIRRTLAQLLDLPLRRIRVEKPEIGGNLGARQEIVLEDLCALLTLATHRPVRLVSTRTEEFLSNRISPQHIVRLKTGVMNDGTIVANQLMILADTGAYATHPLVLQTTAASALSLYPCPNMRFVAEVLYSNHQPAAADAGLALTVESFALEVHIDEIARRLHLDAISLRQQNWIKTGATYRLLKELRGGREQGQRVESCGLPTCLQIVEEKLQWAARRGVSEGGRFRRGIGIALVLHGQSGQVAMTSGAIIKLSEDGSFDVFGAINDGGNGSTTQLAQLAAEALGVSLEEVVVHNRDTDIAPTEVGVSPATVLYSSGGAILKAAEQLRRQILTVAGRMLNVVPESLAIQKGLIVGTGEQQVTKVALSDVAAYALANEGRHLMATASWKGGQTPTTFAVQGAEVEVDTENGCIKILRIITAIDAGRVLNPLLIEAQVEGGVVQGLGLATSDELFYESQGRLLNTSLRDYHLYTAAEMPKLETYLVETTDPTGPLGAKSSAEIGVYGVAPAIVNAVAHAIGTSIYQLPLTPERILRAIHIQNSRRAV</sequence>
<dbReference type="Pfam" id="PF20256">
    <property type="entry name" value="MoCoBD_2"/>
    <property type="match status" value="1"/>
</dbReference>
<protein>
    <submittedName>
        <fullName evidence="7">Dehydrogenase</fullName>
    </submittedName>
</protein>
<dbReference type="InterPro" id="IPR036010">
    <property type="entry name" value="2Fe-2S_ferredoxin-like_sf"/>
</dbReference>
<dbReference type="GO" id="GO:0051537">
    <property type="term" value="F:2 iron, 2 sulfur cluster binding"/>
    <property type="evidence" value="ECO:0007669"/>
    <property type="project" value="InterPro"/>
</dbReference>
<dbReference type="InterPro" id="IPR002888">
    <property type="entry name" value="2Fe-2S-bd"/>
</dbReference>
<proteinExistence type="inferred from homology"/>
<dbReference type="InterPro" id="IPR036884">
    <property type="entry name" value="2Fe-2S-bd_dom_sf"/>
</dbReference>
<dbReference type="SMART" id="SM01008">
    <property type="entry name" value="Ald_Xan_dh_C"/>
    <property type="match status" value="1"/>
</dbReference>
<evidence type="ECO:0000313" key="7">
    <source>
        <dbReference type="EMBL" id="GCE11586.1"/>
    </source>
</evidence>
<dbReference type="AlphaFoldDB" id="A0A401ZXK5"/>
<keyword evidence="4" id="KW-0560">Oxidoreductase</keyword>
<evidence type="ECO:0000256" key="2">
    <source>
        <dbReference type="ARBA" id="ARBA00022505"/>
    </source>
</evidence>
<evidence type="ECO:0000313" key="8">
    <source>
        <dbReference type="Proteomes" id="UP000287352"/>
    </source>
</evidence>
<evidence type="ECO:0000256" key="4">
    <source>
        <dbReference type="ARBA" id="ARBA00023002"/>
    </source>
</evidence>
<evidence type="ECO:0000256" key="1">
    <source>
        <dbReference type="ARBA" id="ARBA00006849"/>
    </source>
</evidence>
<gene>
    <name evidence="7" type="ORF">KTT_14450</name>
</gene>
<dbReference type="Pfam" id="PF00111">
    <property type="entry name" value="Fer2"/>
    <property type="match status" value="1"/>
</dbReference>
<dbReference type="Gene3D" id="3.30.365.10">
    <property type="entry name" value="Aldehyde oxidase/xanthine dehydrogenase, molybdopterin binding domain"/>
    <property type="match status" value="4"/>
</dbReference>
<accession>A0A401ZXK5</accession>
<evidence type="ECO:0000259" key="6">
    <source>
        <dbReference type="PROSITE" id="PS51085"/>
    </source>
</evidence>
<dbReference type="Pfam" id="PF02738">
    <property type="entry name" value="MoCoBD_1"/>
    <property type="match status" value="1"/>
</dbReference>
<name>A0A401ZXK5_9CHLR</name>
<dbReference type="OrthoDB" id="9759099at2"/>